<comment type="similarity">
    <text evidence="1">Belongs to the ArsC family.</text>
</comment>
<organism evidence="2 3">
    <name type="scientific">Erysipelothrix larvae</name>
    <dbReference type="NCBI Taxonomy" id="1514105"/>
    <lineage>
        <taxon>Bacteria</taxon>
        <taxon>Bacillati</taxon>
        <taxon>Bacillota</taxon>
        <taxon>Erysipelotrichia</taxon>
        <taxon>Erysipelotrichales</taxon>
        <taxon>Erysipelotrichaceae</taxon>
        <taxon>Erysipelothrix</taxon>
    </lineage>
</organism>
<dbReference type="Gene3D" id="3.40.30.10">
    <property type="entry name" value="Glutaredoxin"/>
    <property type="match status" value="1"/>
</dbReference>
<gene>
    <name evidence="2" type="ORF">AOC36_10775</name>
</gene>
<dbReference type="STRING" id="1514105.AOC36_10775"/>
<keyword evidence="3" id="KW-1185">Reference proteome</keyword>
<dbReference type="RefSeq" id="WP_067634170.1">
    <property type="nucleotide sequence ID" value="NZ_CP013213.1"/>
</dbReference>
<dbReference type="PROSITE" id="PS51353">
    <property type="entry name" value="ARSC"/>
    <property type="match status" value="1"/>
</dbReference>
<dbReference type="Proteomes" id="UP000063781">
    <property type="component" value="Chromosome"/>
</dbReference>
<evidence type="ECO:0000313" key="3">
    <source>
        <dbReference type="Proteomes" id="UP000063781"/>
    </source>
</evidence>
<dbReference type="SUPFAM" id="SSF52833">
    <property type="entry name" value="Thioredoxin-like"/>
    <property type="match status" value="1"/>
</dbReference>
<dbReference type="PANTHER" id="PTHR30041:SF8">
    <property type="entry name" value="PROTEIN YFFB"/>
    <property type="match status" value="1"/>
</dbReference>
<dbReference type="Pfam" id="PF03960">
    <property type="entry name" value="ArsC"/>
    <property type="match status" value="1"/>
</dbReference>
<protein>
    <submittedName>
        <fullName evidence="2">ArsC family transcriptional regulator</fullName>
    </submittedName>
</protein>
<dbReference type="InterPro" id="IPR006660">
    <property type="entry name" value="Arsenate_reductase-like"/>
</dbReference>
<dbReference type="EMBL" id="CP013213">
    <property type="protein sequence ID" value="AMC94437.1"/>
    <property type="molecule type" value="Genomic_DNA"/>
</dbReference>
<dbReference type="CDD" id="cd03036">
    <property type="entry name" value="ArsC_like"/>
    <property type="match status" value="1"/>
</dbReference>
<dbReference type="PANTHER" id="PTHR30041">
    <property type="entry name" value="ARSENATE REDUCTASE"/>
    <property type="match status" value="1"/>
</dbReference>
<dbReference type="InterPro" id="IPR036249">
    <property type="entry name" value="Thioredoxin-like_sf"/>
</dbReference>
<evidence type="ECO:0000313" key="2">
    <source>
        <dbReference type="EMBL" id="AMC94437.1"/>
    </source>
</evidence>
<dbReference type="OrthoDB" id="9794155at2"/>
<accession>A0A0X8H1L4</accession>
<evidence type="ECO:0000256" key="1">
    <source>
        <dbReference type="PROSITE-ProRule" id="PRU01282"/>
    </source>
</evidence>
<sequence>MSKPLFIYWPKCSTCRRALDYLNENNIEVETRDIMNENPTKDELKQWFQESGYPIKRFFNTSGFVYRDMGLKDKLGSMSEDEQLDLLASTGRLVRRPILIGDHGIFVGFHKDLYDTLKK</sequence>
<dbReference type="AlphaFoldDB" id="A0A0X8H1L4"/>
<dbReference type="NCBIfam" id="TIGR01617">
    <property type="entry name" value="arsC_related"/>
    <property type="match status" value="1"/>
</dbReference>
<proteinExistence type="inferred from homology"/>
<dbReference type="InterPro" id="IPR006504">
    <property type="entry name" value="Tscrpt_reg_Spx/MgsR"/>
</dbReference>
<reference evidence="2 3" key="1">
    <citation type="submission" date="2015-10" db="EMBL/GenBank/DDBJ databases">
        <title>Erysipelothrix larvae sp. LV19 isolated from the larval gut of the rhinoceros beetle, Trypoxylus dichotomus.</title>
        <authorList>
            <person name="Lim S."/>
            <person name="Kim B.-C."/>
        </authorList>
    </citation>
    <scope>NUCLEOTIDE SEQUENCE [LARGE SCALE GENOMIC DNA]</scope>
    <source>
        <strain evidence="2 3">LV19</strain>
    </source>
</reference>
<dbReference type="KEGG" id="erl:AOC36_10775"/>
<name>A0A0X8H1L4_9FIRM</name>